<accession>A0A9D1JRE3</accession>
<organism evidence="8 9">
    <name type="scientific">Candidatus Scybalocola faecigallinarum</name>
    <dbReference type="NCBI Taxonomy" id="2840941"/>
    <lineage>
        <taxon>Bacteria</taxon>
        <taxon>Bacillati</taxon>
        <taxon>Bacillota</taxon>
        <taxon>Clostridia</taxon>
        <taxon>Lachnospirales</taxon>
        <taxon>Lachnospiraceae</taxon>
        <taxon>Lachnospiraceae incertae sedis</taxon>
        <taxon>Candidatus Scybalocola (ex Gilroy et al. 2021)</taxon>
    </lineage>
</organism>
<feature type="site" description="Important for catalytic activity, responsible for pKa modulation of the active site Glu and correct orientation of both the proton donor and substrate" evidence="6">
    <location>
        <position position="143"/>
    </location>
</feature>
<evidence type="ECO:0000256" key="4">
    <source>
        <dbReference type="ARBA" id="ARBA00023277"/>
    </source>
</evidence>
<evidence type="ECO:0000313" key="9">
    <source>
        <dbReference type="Proteomes" id="UP000823927"/>
    </source>
</evidence>
<dbReference type="PANTHER" id="PTHR43772:SF2">
    <property type="entry name" value="PUTATIVE (AFU_ORTHOLOGUE AFUA_2G04480)-RELATED"/>
    <property type="match status" value="1"/>
</dbReference>
<evidence type="ECO:0000256" key="3">
    <source>
        <dbReference type="ARBA" id="ARBA00022801"/>
    </source>
</evidence>
<gene>
    <name evidence="8" type="ORF">IAB46_11250</name>
</gene>
<dbReference type="EMBL" id="DVIT01000044">
    <property type="protein sequence ID" value="HIS48103.1"/>
    <property type="molecule type" value="Genomic_DNA"/>
</dbReference>
<dbReference type="GO" id="GO:0004553">
    <property type="term" value="F:hydrolase activity, hydrolyzing O-glycosyl compounds"/>
    <property type="evidence" value="ECO:0007669"/>
    <property type="project" value="InterPro"/>
</dbReference>
<dbReference type="InterPro" id="IPR052176">
    <property type="entry name" value="Glycosyl_Hydrlase_43_Enz"/>
</dbReference>
<evidence type="ECO:0000256" key="5">
    <source>
        <dbReference type="ARBA" id="ARBA00023295"/>
    </source>
</evidence>
<reference evidence="8" key="2">
    <citation type="journal article" date="2021" name="PeerJ">
        <title>Extensive microbial diversity within the chicken gut microbiome revealed by metagenomics and culture.</title>
        <authorList>
            <person name="Gilroy R."/>
            <person name="Ravi A."/>
            <person name="Getino M."/>
            <person name="Pursley I."/>
            <person name="Horton D.L."/>
            <person name="Alikhan N.F."/>
            <person name="Baker D."/>
            <person name="Gharbi K."/>
            <person name="Hall N."/>
            <person name="Watson M."/>
            <person name="Adriaenssens E.M."/>
            <person name="Foster-Nyarko E."/>
            <person name="Jarju S."/>
            <person name="Secka A."/>
            <person name="Antonio M."/>
            <person name="Oren A."/>
            <person name="Chaudhuri R.R."/>
            <person name="La Ragione R."/>
            <person name="Hildebrand F."/>
            <person name="Pallen M.J."/>
        </authorList>
    </citation>
    <scope>NUCLEOTIDE SEQUENCE</scope>
    <source>
        <strain evidence="8">CHK178-757</strain>
    </source>
</reference>
<keyword evidence="3 7" id="KW-0378">Hydrolase</keyword>
<dbReference type="Pfam" id="PF04616">
    <property type="entry name" value="Glyco_hydro_43"/>
    <property type="match status" value="1"/>
</dbReference>
<sequence>MEQIFNPYLPLTEYIPDGEPHVFDGRVYIYGSHDVTGGTAYCQDHYTVWSAPVDNLKDWRCEGVSYRRNQDPSNADDKMQLWAPDVTKGPDGRYYLYYCFSFYPEIGVAVSDSPAGPFEFYGHVKYPDHILGGKTLEEYMPFDPAVFTDDDGRVYLYYGFAPACEKEMAPPKLSPEELAALPEDSRKMIETLTRITMGENGMAVELEPDMITMKDTPHVCVPGGHHTAGTGFEGHGFFEASSIRKINGKYYFVYSSHKSHELCYAVSDKPAEGFVYGGTIVSNGDVGLNGRTKPVYPLGNNHGGIVQVKDDFYIFYHRQTNGTEFSRQGYAEKIRILPDGSIPQVEITSCGLNGGPLYGSGSYPAAIACHLTHPKTSEGIDYKNPDLAFQPRIVQRQNVPFVGDIQDGTVVGYKYFDFKNVSGLSLELRGTFKGTVKAALNEDCTEVIGQTVLDRELSCWTNISIPVQVKDGIYALYVKFEGEGTLDFKQLAFDTKTT</sequence>
<comment type="similarity">
    <text evidence="1 7">Belongs to the glycosyl hydrolase 43 family.</text>
</comment>
<dbReference type="SUPFAM" id="SSF75005">
    <property type="entry name" value="Arabinanase/levansucrase/invertase"/>
    <property type="match status" value="1"/>
</dbReference>
<dbReference type="CDD" id="cd18620">
    <property type="entry name" value="GH43_XylA-like"/>
    <property type="match status" value="1"/>
</dbReference>
<evidence type="ECO:0000256" key="1">
    <source>
        <dbReference type="ARBA" id="ARBA00009865"/>
    </source>
</evidence>
<reference evidence="8" key="1">
    <citation type="submission" date="2020-10" db="EMBL/GenBank/DDBJ databases">
        <authorList>
            <person name="Gilroy R."/>
        </authorList>
    </citation>
    <scope>NUCLEOTIDE SEQUENCE</scope>
    <source>
        <strain evidence="8">CHK178-757</strain>
    </source>
</reference>
<keyword evidence="2" id="KW-0624">Polysaccharide degradation</keyword>
<comment type="caution">
    <text evidence="8">The sequence shown here is derived from an EMBL/GenBank/DDBJ whole genome shotgun (WGS) entry which is preliminary data.</text>
</comment>
<dbReference type="InterPro" id="IPR006710">
    <property type="entry name" value="Glyco_hydro_43"/>
</dbReference>
<name>A0A9D1JRE3_9FIRM</name>
<evidence type="ECO:0000256" key="6">
    <source>
        <dbReference type="PIRSR" id="PIRSR606710-2"/>
    </source>
</evidence>
<evidence type="ECO:0000256" key="7">
    <source>
        <dbReference type="RuleBase" id="RU361187"/>
    </source>
</evidence>
<keyword evidence="5 7" id="KW-0326">Glycosidase</keyword>
<evidence type="ECO:0000313" key="8">
    <source>
        <dbReference type="EMBL" id="HIS48103.1"/>
    </source>
</evidence>
<dbReference type="InterPro" id="IPR023296">
    <property type="entry name" value="Glyco_hydro_beta-prop_sf"/>
</dbReference>
<proteinExistence type="inferred from homology"/>
<dbReference type="Gene3D" id="2.115.10.20">
    <property type="entry name" value="Glycosyl hydrolase domain, family 43"/>
    <property type="match status" value="1"/>
</dbReference>
<evidence type="ECO:0000256" key="2">
    <source>
        <dbReference type="ARBA" id="ARBA00022651"/>
    </source>
</evidence>
<dbReference type="AlphaFoldDB" id="A0A9D1JRE3"/>
<keyword evidence="2" id="KW-0858">Xylan degradation</keyword>
<protein>
    <submittedName>
        <fullName evidence="8">Family 43 glycosylhydrolase</fullName>
    </submittedName>
</protein>
<dbReference type="Proteomes" id="UP000823927">
    <property type="component" value="Unassembled WGS sequence"/>
</dbReference>
<keyword evidence="4" id="KW-0119">Carbohydrate metabolism</keyword>
<dbReference type="Gene3D" id="2.60.120.260">
    <property type="entry name" value="Galactose-binding domain-like"/>
    <property type="match status" value="1"/>
</dbReference>
<dbReference type="GO" id="GO:0045493">
    <property type="term" value="P:xylan catabolic process"/>
    <property type="evidence" value="ECO:0007669"/>
    <property type="project" value="UniProtKB-KW"/>
</dbReference>
<dbReference type="PANTHER" id="PTHR43772">
    <property type="entry name" value="ENDO-1,4-BETA-XYLANASE"/>
    <property type="match status" value="1"/>
</dbReference>